<proteinExistence type="inferred from homology"/>
<gene>
    <name evidence="3" type="ORF">P280DRAFT_470663</name>
</gene>
<sequence length="126" mass="13471">MPITQTTTLPASAAQLTLPTPTTPLYLIFIASEDPSTGQPWCSDVRAALPSITTIFSAPSAPHLGVVEVGQKPAWKEVANVYRMDWGVRAIPTLVRYELSDGVVTEVARLVEGELLDRGKIAGLLG</sequence>
<accession>A0A6A6RXY5</accession>
<keyword evidence="4" id="KW-1185">Reference proteome</keyword>
<dbReference type="SUPFAM" id="SSF52833">
    <property type="entry name" value="Thioredoxin-like"/>
    <property type="match status" value="1"/>
</dbReference>
<protein>
    <recommendedName>
        <fullName evidence="2">Thioredoxin domain-containing protein</fullName>
    </recommendedName>
</protein>
<dbReference type="InterPro" id="IPR045108">
    <property type="entry name" value="TXNDC17-like"/>
</dbReference>
<dbReference type="PANTHER" id="PTHR12452:SF0">
    <property type="entry name" value="THIOREDOXIN DOMAIN-CONTAINING PROTEIN 17"/>
    <property type="match status" value="1"/>
</dbReference>
<dbReference type="InterPro" id="IPR036249">
    <property type="entry name" value="Thioredoxin-like_sf"/>
</dbReference>
<dbReference type="Pfam" id="PF06110">
    <property type="entry name" value="TXD17-like_Trx"/>
    <property type="match status" value="1"/>
</dbReference>
<dbReference type="Gene3D" id="3.40.30.10">
    <property type="entry name" value="Glutaredoxin"/>
    <property type="match status" value="1"/>
</dbReference>
<dbReference type="OrthoDB" id="78947at2759"/>
<feature type="domain" description="Thioredoxin" evidence="2">
    <location>
        <begin position="23"/>
        <end position="100"/>
    </location>
</feature>
<evidence type="ECO:0000313" key="4">
    <source>
        <dbReference type="Proteomes" id="UP000799753"/>
    </source>
</evidence>
<evidence type="ECO:0000256" key="1">
    <source>
        <dbReference type="ARBA" id="ARBA00008987"/>
    </source>
</evidence>
<evidence type="ECO:0000259" key="2">
    <source>
        <dbReference type="Pfam" id="PF06110"/>
    </source>
</evidence>
<comment type="similarity">
    <text evidence="1">Belongs to the thioredoxin family.</text>
</comment>
<dbReference type="AlphaFoldDB" id="A0A6A6RXY5"/>
<dbReference type="GO" id="GO:0005829">
    <property type="term" value="C:cytosol"/>
    <property type="evidence" value="ECO:0007669"/>
    <property type="project" value="TreeGrafter"/>
</dbReference>
<dbReference type="GO" id="GO:0047134">
    <property type="term" value="F:protein-disulfide reductase [NAD(P)H] activity"/>
    <property type="evidence" value="ECO:0007669"/>
    <property type="project" value="InterPro"/>
</dbReference>
<reference evidence="3" key="1">
    <citation type="journal article" date="2020" name="Stud. Mycol.">
        <title>101 Dothideomycetes genomes: a test case for predicting lifestyles and emergence of pathogens.</title>
        <authorList>
            <person name="Haridas S."/>
            <person name="Albert R."/>
            <person name="Binder M."/>
            <person name="Bloem J."/>
            <person name="Labutti K."/>
            <person name="Salamov A."/>
            <person name="Andreopoulos B."/>
            <person name="Baker S."/>
            <person name="Barry K."/>
            <person name="Bills G."/>
            <person name="Bluhm B."/>
            <person name="Cannon C."/>
            <person name="Castanera R."/>
            <person name="Culley D."/>
            <person name="Daum C."/>
            <person name="Ezra D."/>
            <person name="Gonzalez J."/>
            <person name="Henrissat B."/>
            <person name="Kuo A."/>
            <person name="Liang C."/>
            <person name="Lipzen A."/>
            <person name="Lutzoni F."/>
            <person name="Magnuson J."/>
            <person name="Mondo S."/>
            <person name="Nolan M."/>
            <person name="Ohm R."/>
            <person name="Pangilinan J."/>
            <person name="Park H.-J."/>
            <person name="Ramirez L."/>
            <person name="Alfaro M."/>
            <person name="Sun H."/>
            <person name="Tritt A."/>
            <person name="Yoshinaga Y."/>
            <person name="Zwiers L.-H."/>
            <person name="Turgeon B."/>
            <person name="Goodwin S."/>
            <person name="Spatafora J."/>
            <person name="Crous P."/>
            <person name="Grigoriev I."/>
        </authorList>
    </citation>
    <scope>NUCLEOTIDE SEQUENCE</scope>
    <source>
        <strain evidence="3">CBS 473.64</strain>
    </source>
</reference>
<dbReference type="InterPro" id="IPR010357">
    <property type="entry name" value="TXNDC17_dom"/>
</dbReference>
<evidence type="ECO:0000313" key="3">
    <source>
        <dbReference type="EMBL" id="KAF2639293.1"/>
    </source>
</evidence>
<dbReference type="Proteomes" id="UP000799753">
    <property type="component" value="Unassembled WGS sequence"/>
</dbReference>
<organism evidence="3 4">
    <name type="scientific">Massarina eburnea CBS 473.64</name>
    <dbReference type="NCBI Taxonomy" id="1395130"/>
    <lineage>
        <taxon>Eukaryota</taxon>
        <taxon>Fungi</taxon>
        <taxon>Dikarya</taxon>
        <taxon>Ascomycota</taxon>
        <taxon>Pezizomycotina</taxon>
        <taxon>Dothideomycetes</taxon>
        <taxon>Pleosporomycetidae</taxon>
        <taxon>Pleosporales</taxon>
        <taxon>Massarineae</taxon>
        <taxon>Massarinaceae</taxon>
        <taxon>Massarina</taxon>
    </lineage>
</organism>
<dbReference type="EMBL" id="MU006787">
    <property type="protein sequence ID" value="KAF2639293.1"/>
    <property type="molecule type" value="Genomic_DNA"/>
</dbReference>
<name>A0A6A6RXY5_9PLEO</name>
<dbReference type="PANTHER" id="PTHR12452">
    <property type="entry name" value="42-9-9 PROTEIN-RELATED"/>
    <property type="match status" value="1"/>
</dbReference>